<dbReference type="EMBL" id="JRES01000915">
    <property type="protein sequence ID" value="KNC27273.1"/>
    <property type="molecule type" value="Genomic_DNA"/>
</dbReference>
<name>A0A0L0C4H9_LUCCU</name>
<accession>A0A0L0C4H9</accession>
<proteinExistence type="predicted"/>
<evidence type="ECO:0000313" key="2">
    <source>
        <dbReference type="Proteomes" id="UP000037069"/>
    </source>
</evidence>
<reference evidence="1 2" key="1">
    <citation type="journal article" date="2015" name="Nat. Commun.">
        <title>Lucilia cuprina genome unlocks parasitic fly biology to underpin future interventions.</title>
        <authorList>
            <person name="Anstead C.A."/>
            <person name="Korhonen P.K."/>
            <person name="Young N.D."/>
            <person name="Hall R.S."/>
            <person name="Jex A.R."/>
            <person name="Murali S.C."/>
            <person name="Hughes D.S."/>
            <person name="Lee S.F."/>
            <person name="Perry T."/>
            <person name="Stroehlein A.J."/>
            <person name="Ansell B.R."/>
            <person name="Breugelmans B."/>
            <person name="Hofmann A."/>
            <person name="Qu J."/>
            <person name="Dugan S."/>
            <person name="Lee S.L."/>
            <person name="Chao H."/>
            <person name="Dinh H."/>
            <person name="Han Y."/>
            <person name="Doddapaneni H.V."/>
            <person name="Worley K.C."/>
            <person name="Muzny D.M."/>
            <person name="Ioannidis P."/>
            <person name="Waterhouse R.M."/>
            <person name="Zdobnov E.M."/>
            <person name="James P.J."/>
            <person name="Bagnall N.H."/>
            <person name="Kotze A.C."/>
            <person name="Gibbs R.A."/>
            <person name="Richards S."/>
            <person name="Batterham P."/>
            <person name="Gasser R.B."/>
        </authorList>
    </citation>
    <scope>NUCLEOTIDE SEQUENCE [LARGE SCALE GENOMIC DNA]</scope>
    <source>
        <strain evidence="1 2">LS</strain>
        <tissue evidence="1">Full body</tissue>
    </source>
</reference>
<organism evidence="1 2">
    <name type="scientific">Lucilia cuprina</name>
    <name type="common">Green bottle fly</name>
    <name type="synonym">Australian sheep blowfly</name>
    <dbReference type="NCBI Taxonomy" id="7375"/>
    <lineage>
        <taxon>Eukaryota</taxon>
        <taxon>Metazoa</taxon>
        <taxon>Ecdysozoa</taxon>
        <taxon>Arthropoda</taxon>
        <taxon>Hexapoda</taxon>
        <taxon>Insecta</taxon>
        <taxon>Pterygota</taxon>
        <taxon>Neoptera</taxon>
        <taxon>Endopterygota</taxon>
        <taxon>Diptera</taxon>
        <taxon>Brachycera</taxon>
        <taxon>Muscomorpha</taxon>
        <taxon>Oestroidea</taxon>
        <taxon>Calliphoridae</taxon>
        <taxon>Luciliinae</taxon>
        <taxon>Lucilia</taxon>
    </lineage>
</organism>
<protein>
    <submittedName>
        <fullName evidence="1">Uncharacterized protein</fullName>
    </submittedName>
</protein>
<gene>
    <name evidence="1" type="ORF">FF38_09584</name>
</gene>
<evidence type="ECO:0000313" key="1">
    <source>
        <dbReference type="EMBL" id="KNC27273.1"/>
    </source>
</evidence>
<sequence length="224" mass="26658">MFTSLESRKHHFHRRLKKLLSAIIEVTINANHLTPQIRAEKQTGANLLGFFVDILAWVEKKNNLLIVSERANELDIRLKAYEAKTEGLFKTGLKEFHTTTWKHQMEQHESLVRNLSKTRSYLFLLDTYVYEHYFTVKRLHYHCQNFDGRCRSFLGKEGILVLLYYGYSSSMAGIFRNRWCTFGSIFLVEKVFMYKFDLGSYNKLEVRSESLWRFLYIRESQTLD</sequence>
<keyword evidence="2" id="KW-1185">Reference proteome</keyword>
<dbReference type="Proteomes" id="UP000037069">
    <property type="component" value="Unassembled WGS sequence"/>
</dbReference>
<comment type="caution">
    <text evidence="1">The sequence shown here is derived from an EMBL/GenBank/DDBJ whole genome shotgun (WGS) entry which is preliminary data.</text>
</comment>
<dbReference type="AlphaFoldDB" id="A0A0L0C4H9"/>